<accession>A0A8X8W0N5</accession>
<dbReference type="InterPro" id="IPR050796">
    <property type="entry name" value="SCF_F-box_component"/>
</dbReference>
<dbReference type="SUPFAM" id="SSF69304">
    <property type="entry name" value="Tricorn protease N-terminal domain"/>
    <property type="match status" value="1"/>
</dbReference>
<dbReference type="EMBL" id="PNBA02000022">
    <property type="protein sequence ID" value="KAG6385868.1"/>
    <property type="molecule type" value="Genomic_DNA"/>
</dbReference>
<dbReference type="AlphaFoldDB" id="A0A8X8W0N5"/>
<evidence type="ECO:0000313" key="2">
    <source>
        <dbReference type="EMBL" id="KAG6385868.1"/>
    </source>
</evidence>
<name>A0A8X8W0N5_SALSN</name>
<protein>
    <recommendedName>
        <fullName evidence="1">F-box associated beta-propeller type 3 domain-containing protein</fullName>
    </recommendedName>
</protein>
<dbReference type="Pfam" id="PF08268">
    <property type="entry name" value="FBA_3"/>
    <property type="match status" value="1"/>
</dbReference>
<dbReference type="NCBIfam" id="TIGR01640">
    <property type="entry name" value="F_box_assoc_1"/>
    <property type="match status" value="1"/>
</dbReference>
<dbReference type="Proteomes" id="UP000298416">
    <property type="component" value="Unassembled WGS sequence"/>
</dbReference>
<feature type="domain" description="F-box associated beta-propeller type 3" evidence="1">
    <location>
        <begin position="168"/>
        <end position="284"/>
    </location>
</feature>
<reference evidence="2" key="1">
    <citation type="submission" date="2018-01" db="EMBL/GenBank/DDBJ databases">
        <authorList>
            <person name="Mao J.F."/>
        </authorList>
    </citation>
    <scope>NUCLEOTIDE SEQUENCE</scope>
    <source>
        <strain evidence="2">Huo1</strain>
        <tissue evidence="2">Leaf</tissue>
    </source>
</reference>
<dbReference type="InterPro" id="IPR013187">
    <property type="entry name" value="F-box-assoc_dom_typ3"/>
</dbReference>
<evidence type="ECO:0000259" key="1">
    <source>
        <dbReference type="Pfam" id="PF08268"/>
    </source>
</evidence>
<reference evidence="2" key="2">
    <citation type="submission" date="2020-08" db="EMBL/GenBank/DDBJ databases">
        <title>Plant Genome Project.</title>
        <authorList>
            <person name="Zhang R.-G."/>
        </authorList>
    </citation>
    <scope>NUCLEOTIDE SEQUENCE</scope>
    <source>
        <strain evidence="2">Huo1</strain>
        <tissue evidence="2">Leaf</tissue>
    </source>
</reference>
<dbReference type="PANTHER" id="PTHR31672:SF13">
    <property type="entry name" value="F-BOX PROTEIN CPR30-LIKE"/>
    <property type="match status" value="1"/>
</dbReference>
<dbReference type="InterPro" id="IPR017451">
    <property type="entry name" value="F-box-assoc_interact_dom"/>
</dbReference>
<keyword evidence="3" id="KW-1185">Reference proteome</keyword>
<gene>
    <name evidence="2" type="ORF">SASPL_154751</name>
</gene>
<sequence>MAARLASSAARRCVRSVNFFSRRGIGSRAQFLRSEAVDHNRIINLKDSIMDNKLIFGPPRFHPPCQSPPLCNCRSCVVRSYFRSYLPPPFVEEIKSTITSCLKPNPKPKPKPDILLRCRDVHDRYLFTGATSNGLLHFHIKNSGSHVLWNPLTESQDCKLMHLVDAISSYHLELYSLKTNSWRKIPCTHDFNYIETDNGYACISGGFYCVAHLECSGPCILSFDISTETFSILPTPIIYSYGMRYDFLEYKGSLCVLASDGDAFREPELWVLSDDGSWMIETFFRTCTLGWPLWFSHDGNLLYFASLVDDELVVFDRATGELMHLEVRCSSMIPFYRSFTQLNQL</sequence>
<organism evidence="2">
    <name type="scientific">Salvia splendens</name>
    <name type="common">Scarlet sage</name>
    <dbReference type="NCBI Taxonomy" id="180675"/>
    <lineage>
        <taxon>Eukaryota</taxon>
        <taxon>Viridiplantae</taxon>
        <taxon>Streptophyta</taxon>
        <taxon>Embryophyta</taxon>
        <taxon>Tracheophyta</taxon>
        <taxon>Spermatophyta</taxon>
        <taxon>Magnoliopsida</taxon>
        <taxon>eudicotyledons</taxon>
        <taxon>Gunneridae</taxon>
        <taxon>Pentapetalae</taxon>
        <taxon>asterids</taxon>
        <taxon>lamiids</taxon>
        <taxon>Lamiales</taxon>
        <taxon>Lamiaceae</taxon>
        <taxon>Nepetoideae</taxon>
        <taxon>Mentheae</taxon>
        <taxon>Salviinae</taxon>
        <taxon>Salvia</taxon>
        <taxon>Salvia subgen. Calosphace</taxon>
        <taxon>core Calosphace</taxon>
    </lineage>
</organism>
<proteinExistence type="predicted"/>
<comment type="caution">
    <text evidence="2">The sequence shown here is derived from an EMBL/GenBank/DDBJ whole genome shotgun (WGS) entry which is preliminary data.</text>
</comment>
<dbReference type="PANTHER" id="PTHR31672">
    <property type="entry name" value="BNACNNG10540D PROTEIN"/>
    <property type="match status" value="1"/>
</dbReference>
<evidence type="ECO:0000313" key="3">
    <source>
        <dbReference type="Proteomes" id="UP000298416"/>
    </source>
</evidence>